<dbReference type="SUPFAM" id="SSF55874">
    <property type="entry name" value="ATPase domain of HSP90 chaperone/DNA topoisomerase II/histidine kinase"/>
    <property type="match status" value="1"/>
</dbReference>
<dbReference type="SMART" id="SM00388">
    <property type="entry name" value="HisKA"/>
    <property type="match status" value="1"/>
</dbReference>
<sequence length="1016" mass="113867">MRIRTLIFYISAGFIAGIIMLLLAQYFTAGNVRELISGNESLLAEYRLSNELVRLQKDLLVLDNKTKAAVATPDFNKVSEFEKAVDKVIEDNHGLDNAGDSVASRAYMNQLRSLVNTKIELSRELVGSLQVSPQAASQQALSEYKAIRLTDQITRLTHQIDTSGRTALAAKVKLVDQSGQRVLRWNIFLTLLVLVLLIAVFLIIISRMKKQAKLIGQLNTSERKLKEAALIKENFLANMSHEIRTPLNAILGYTNLLQRKKLDDDAALHVATVHQSSETLLSIVNDILDLSKIESGMMRIEHSPFILSELIHSVSMMFHQKIEEKGLTIHINTGPDLPDTLVGDATRLTQILVNLIGNAVKFTMKGKIELSVNIKNTSQDNIELEFKVKDSGIGIEEEKLDTIFERFRQAEDSTTRKFGGTGLGLSIVRDLVHLQNGSIQVKSKVGSGTEISFFIPYQLYKGAPVPEQNKQLSQADNILNEPHILVVEDNVINQGLMVHLLKERGIKVKIAGNGKQALEALQSEDFDIIFMDIQMPEMDGYTTSREIRQTLGLTTPIIAMTAHAMAGEREKCISFGMNDHISKPIRESELTRILTTFLHNSTFLTTDNELITSEEFNFRVINLTYMKEISGGDAQYEKMVTEQFLDLIPAELNALESATTNKNFTELKRTAHSMKTSVSIMGLVSLLDEDLDDLENGELSESEIQQKVDHVTSICQQALIEAKTFYNQFNSLQESHLMKPLLPGLTLLFITRLCWAQPLDIQNENFIRQLYKNPDYLEKKNQVDKAFAHTKPGNWGEFVKGVDEDIVTNKKILALTFDACGGPHGSGYDSELIDYLRKEQIPATLFCSGKWIDTNYDTFLALSKDNLFEIENHGLNHKPCSVDGESEYGIKGTADVPDAFDEIEANERKIETITGRRPLFFRSSTAYTDEACAKIARVLDVTMISFDVLSGDAVPFTPVKTIQESVLQNVKPGALIIMHFNHPEWNTYESLSKIIPVLKARGYTFAQLKDYPLKGK</sequence>
<dbReference type="Gene3D" id="1.10.287.130">
    <property type="match status" value="1"/>
</dbReference>
<dbReference type="SUPFAM" id="SSF88713">
    <property type="entry name" value="Glycoside hydrolase/deacetylase"/>
    <property type="match status" value="1"/>
</dbReference>
<dbReference type="InterPro" id="IPR011330">
    <property type="entry name" value="Glyco_hydro/deAcase_b/a-brl"/>
</dbReference>
<gene>
    <name evidence="17" type="ORF">DSL64_01605</name>
</gene>
<protein>
    <recommendedName>
        <fullName evidence="3">histidine kinase</fullName>
        <ecNumber evidence="3">2.7.13.3</ecNumber>
    </recommendedName>
</protein>
<dbReference type="InterPro" id="IPR036890">
    <property type="entry name" value="HATPase_C_sf"/>
</dbReference>
<evidence type="ECO:0000259" key="14">
    <source>
        <dbReference type="PROSITE" id="PS50109"/>
    </source>
</evidence>
<evidence type="ECO:0000256" key="4">
    <source>
        <dbReference type="ARBA" id="ARBA00022475"/>
    </source>
</evidence>
<dbReference type="FunFam" id="3.30.565.10:FF:000010">
    <property type="entry name" value="Sensor histidine kinase RcsC"/>
    <property type="match status" value="1"/>
</dbReference>
<dbReference type="InterPro" id="IPR011006">
    <property type="entry name" value="CheY-like_superfamily"/>
</dbReference>
<comment type="catalytic activity">
    <reaction evidence="1">
        <text>ATP + protein L-histidine = ADP + protein N-phospho-L-histidine.</text>
        <dbReference type="EC" id="2.7.13.3"/>
    </reaction>
</comment>
<dbReference type="Pfam" id="PF00512">
    <property type="entry name" value="HisKA"/>
    <property type="match status" value="1"/>
</dbReference>
<dbReference type="Proteomes" id="UP000256373">
    <property type="component" value="Unassembled WGS sequence"/>
</dbReference>
<dbReference type="CDD" id="cd16922">
    <property type="entry name" value="HATPase_EvgS-ArcB-TorS-like"/>
    <property type="match status" value="1"/>
</dbReference>
<dbReference type="EMBL" id="QNUL01000001">
    <property type="protein sequence ID" value="REA64273.1"/>
    <property type="molecule type" value="Genomic_DNA"/>
</dbReference>
<proteinExistence type="predicted"/>
<evidence type="ECO:0000256" key="12">
    <source>
        <dbReference type="PROSITE-ProRule" id="PRU00169"/>
    </source>
</evidence>
<evidence type="ECO:0000256" key="10">
    <source>
        <dbReference type="ARBA" id="ARBA00023012"/>
    </source>
</evidence>
<dbReference type="CDD" id="cd17546">
    <property type="entry name" value="REC_hyHK_CKI1_RcsC-like"/>
    <property type="match status" value="1"/>
</dbReference>
<name>A0A3D8YHH1_9BACT</name>
<dbReference type="Gene3D" id="3.40.50.2300">
    <property type="match status" value="1"/>
</dbReference>
<feature type="domain" description="Response regulatory" evidence="15">
    <location>
        <begin position="483"/>
        <end position="598"/>
    </location>
</feature>
<evidence type="ECO:0000259" key="15">
    <source>
        <dbReference type="PROSITE" id="PS50110"/>
    </source>
</evidence>
<keyword evidence="5 12" id="KW-0597">Phosphoprotein</keyword>
<dbReference type="SMART" id="SM00387">
    <property type="entry name" value="HATPase_c"/>
    <property type="match status" value="1"/>
</dbReference>
<dbReference type="InterPro" id="IPR001789">
    <property type="entry name" value="Sig_transdc_resp-reg_receiver"/>
</dbReference>
<reference evidence="17 18" key="1">
    <citation type="submission" date="2018-07" db="EMBL/GenBank/DDBJ databases">
        <title>Dyadobacter roseus sp. nov., isolated from rose rhizosphere soil.</title>
        <authorList>
            <person name="Chen L."/>
        </authorList>
    </citation>
    <scope>NUCLEOTIDE SEQUENCE [LARGE SCALE GENOMIC DNA]</scope>
    <source>
        <strain evidence="17 18">RS19</strain>
    </source>
</reference>
<dbReference type="PROSITE" id="PS51677">
    <property type="entry name" value="NODB"/>
    <property type="match status" value="1"/>
</dbReference>
<evidence type="ECO:0000256" key="5">
    <source>
        <dbReference type="ARBA" id="ARBA00022553"/>
    </source>
</evidence>
<dbReference type="InterPro" id="IPR004358">
    <property type="entry name" value="Sig_transdc_His_kin-like_C"/>
</dbReference>
<organism evidence="17 18">
    <name type="scientific">Dyadobacter luteus</name>
    <dbReference type="NCBI Taxonomy" id="2259619"/>
    <lineage>
        <taxon>Bacteria</taxon>
        <taxon>Pseudomonadati</taxon>
        <taxon>Bacteroidota</taxon>
        <taxon>Cytophagia</taxon>
        <taxon>Cytophagales</taxon>
        <taxon>Spirosomataceae</taxon>
        <taxon>Dyadobacter</taxon>
    </lineage>
</organism>
<dbReference type="Pfam" id="PF00072">
    <property type="entry name" value="Response_reg"/>
    <property type="match status" value="1"/>
</dbReference>
<dbReference type="PANTHER" id="PTHR45339">
    <property type="entry name" value="HYBRID SIGNAL TRANSDUCTION HISTIDINE KINASE J"/>
    <property type="match status" value="1"/>
</dbReference>
<dbReference type="InterPro" id="IPR002509">
    <property type="entry name" value="NODB_dom"/>
</dbReference>
<dbReference type="PRINTS" id="PR00344">
    <property type="entry name" value="BCTRLSENSOR"/>
</dbReference>
<keyword evidence="10" id="KW-0902">Two-component regulatory system</keyword>
<dbReference type="GO" id="GO:0000155">
    <property type="term" value="F:phosphorelay sensor kinase activity"/>
    <property type="evidence" value="ECO:0007669"/>
    <property type="project" value="InterPro"/>
</dbReference>
<feature type="transmembrane region" description="Helical" evidence="13">
    <location>
        <begin position="185"/>
        <end position="205"/>
    </location>
</feature>
<dbReference type="OrthoDB" id="9781208at2"/>
<evidence type="ECO:0000259" key="16">
    <source>
        <dbReference type="PROSITE" id="PS51677"/>
    </source>
</evidence>
<dbReference type="PANTHER" id="PTHR45339:SF1">
    <property type="entry name" value="HYBRID SIGNAL TRANSDUCTION HISTIDINE KINASE J"/>
    <property type="match status" value="1"/>
</dbReference>
<dbReference type="InterPro" id="IPR036097">
    <property type="entry name" value="HisK_dim/P_sf"/>
</dbReference>
<dbReference type="Gene3D" id="1.20.120.160">
    <property type="entry name" value="HPT domain"/>
    <property type="match status" value="1"/>
</dbReference>
<feature type="transmembrane region" description="Helical" evidence="13">
    <location>
        <begin position="7"/>
        <end position="27"/>
    </location>
</feature>
<accession>A0A3D8YHH1</accession>
<dbReference type="PROSITE" id="PS50110">
    <property type="entry name" value="RESPONSE_REGULATORY"/>
    <property type="match status" value="1"/>
</dbReference>
<comment type="subcellular location">
    <subcellularLocation>
        <location evidence="2">Cell membrane</location>
        <topology evidence="2">Multi-pass membrane protein</topology>
    </subcellularLocation>
</comment>
<evidence type="ECO:0000256" key="1">
    <source>
        <dbReference type="ARBA" id="ARBA00000085"/>
    </source>
</evidence>
<dbReference type="Gene3D" id="3.20.20.370">
    <property type="entry name" value="Glycoside hydrolase/deacetylase"/>
    <property type="match status" value="1"/>
</dbReference>
<dbReference type="Pfam" id="PF01522">
    <property type="entry name" value="Polysacc_deac_1"/>
    <property type="match status" value="1"/>
</dbReference>
<evidence type="ECO:0000313" key="17">
    <source>
        <dbReference type="EMBL" id="REA64273.1"/>
    </source>
</evidence>
<dbReference type="SMART" id="SM00448">
    <property type="entry name" value="REC"/>
    <property type="match status" value="1"/>
</dbReference>
<evidence type="ECO:0000256" key="8">
    <source>
        <dbReference type="ARBA" id="ARBA00022840"/>
    </source>
</evidence>
<keyword evidence="7" id="KW-0547">Nucleotide-binding</keyword>
<dbReference type="EC" id="2.7.13.3" evidence="3"/>
<dbReference type="Pfam" id="PF02518">
    <property type="entry name" value="HATPase_c"/>
    <property type="match status" value="1"/>
</dbReference>
<dbReference type="Gene3D" id="3.30.565.10">
    <property type="entry name" value="Histidine kinase-like ATPase, C-terminal domain"/>
    <property type="match status" value="1"/>
</dbReference>
<dbReference type="GO" id="GO:0016810">
    <property type="term" value="F:hydrolase activity, acting on carbon-nitrogen (but not peptide) bonds"/>
    <property type="evidence" value="ECO:0007669"/>
    <property type="project" value="InterPro"/>
</dbReference>
<keyword evidence="8" id="KW-0067">ATP-binding</keyword>
<dbReference type="InterPro" id="IPR003594">
    <property type="entry name" value="HATPase_dom"/>
</dbReference>
<feature type="domain" description="NodB homology" evidence="16">
    <location>
        <begin position="811"/>
        <end position="1006"/>
    </location>
</feature>
<comment type="caution">
    <text evidence="17">The sequence shown here is derived from an EMBL/GenBank/DDBJ whole genome shotgun (WGS) entry which is preliminary data.</text>
</comment>
<evidence type="ECO:0000256" key="11">
    <source>
        <dbReference type="ARBA" id="ARBA00023136"/>
    </source>
</evidence>
<dbReference type="SUPFAM" id="SSF52172">
    <property type="entry name" value="CheY-like"/>
    <property type="match status" value="1"/>
</dbReference>
<keyword evidence="11 13" id="KW-0472">Membrane</keyword>
<dbReference type="GO" id="GO:0005975">
    <property type="term" value="P:carbohydrate metabolic process"/>
    <property type="evidence" value="ECO:0007669"/>
    <property type="project" value="InterPro"/>
</dbReference>
<dbReference type="AlphaFoldDB" id="A0A3D8YHH1"/>
<dbReference type="RefSeq" id="WP_115828879.1">
    <property type="nucleotide sequence ID" value="NZ_QNUL01000001.1"/>
</dbReference>
<evidence type="ECO:0000256" key="7">
    <source>
        <dbReference type="ARBA" id="ARBA00022741"/>
    </source>
</evidence>
<keyword evidence="4" id="KW-1003">Cell membrane</keyword>
<evidence type="ECO:0000256" key="2">
    <source>
        <dbReference type="ARBA" id="ARBA00004651"/>
    </source>
</evidence>
<dbReference type="GO" id="GO:0005886">
    <property type="term" value="C:plasma membrane"/>
    <property type="evidence" value="ECO:0007669"/>
    <property type="project" value="UniProtKB-SubCell"/>
</dbReference>
<evidence type="ECO:0000256" key="6">
    <source>
        <dbReference type="ARBA" id="ARBA00022692"/>
    </source>
</evidence>
<dbReference type="InterPro" id="IPR036641">
    <property type="entry name" value="HPT_dom_sf"/>
</dbReference>
<keyword evidence="18" id="KW-1185">Reference proteome</keyword>
<feature type="domain" description="Histidine kinase" evidence="14">
    <location>
        <begin position="238"/>
        <end position="459"/>
    </location>
</feature>
<evidence type="ECO:0000256" key="9">
    <source>
        <dbReference type="ARBA" id="ARBA00022989"/>
    </source>
</evidence>
<dbReference type="CDD" id="cd00082">
    <property type="entry name" value="HisKA"/>
    <property type="match status" value="1"/>
</dbReference>
<dbReference type="InterPro" id="IPR005467">
    <property type="entry name" value="His_kinase_dom"/>
</dbReference>
<keyword evidence="17" id="KW-0808">Transferase</keyword>
<dbReference type="SUPFAM" id="SSF47226">
    <property type="entry name" value="Histidine-containing phosphotransfer domain, HPT domain"/>
    <property type="match status" value="1"/>
</dbReference>
<feature type="modified residue" description="4-aspartylphosphate" evidence="12">
    <location>
        <position position="532"/>
    </location>
</feature>
<evidence type="ECO:0000313" key="18">
    <source>
        <dbReference type="Proteomes" id="UP000256373"/>
    </source>
</evidence>
<dbReference type="PROSITE" id="PS50109">
    <property type="entry name" value="HIS_KIN"/>
    <property type="match status" value="1"/>
</dbReference>
<evidence type="ECO:0000256" key="13">
    <source>
        <dbReference type="SAM" id="Phobius"/>
    </source>
</evidence>
<dbReference type="InterPro" id="IPR003661">
    <property type="entry name" value="HisK_dim/P_dom"/>
</dbReference>
<keyword evidence="9 13" id="KW-1133">Transmembrane helix</keyword>
<dbReference type="GO" id="GO:0005524">
    <property type="term" value="F:ATP binding"/>
    <property type="evidence" value="ECO:0007669"/>
    <property type="project" value="UniProtKB-KW"/>
</dbReference>
<keyword evidence="17" id="KW-0418">Kinase</keyword>
<keyword evidence="6 13" id="KW-0812">Transmembrane</keyword>
<dbReference type="SUPFAM" id="SSF47384">
    <property type="entry name" value="Homodimeric domain of signal transducing histidine kinase"/>
    <property type="match status" value="1"/>
</dbReference>
<evidence type="ECO:0000256" key="3">
    <source>
        <dbReference type="ARBA" id="ARBA00012438"/>
    </source>
</evidence>